<sequence length="194" mass="20158">MNKRVYFCLPLVVALGGCNWIGSMTGLSAGSNKALGAACRQTGRSLEECFMRNEDADKAQLYAGWREMNEYMAKNRLATMAPPPQAADSKTANGTSNGALAPVGARAVAALEPQALTNDAADKAAQNDPEVRAVLQAIGKGEARPANKPGASKMDPAAQAPAVPPATVGEADQRRLLNIIDEINKKPGGANAKG</sequence>
<comment type="caution">
    <text evidence="2">The sequence shown here is derived from an EMBL/GenBank/DDBJ whole genome shotgun (WGS) entry which is preliminary data.</text>
</comment>
<evidence type="ECO:0000313" key="2">
    <source>
        <dbReference type="EMBL" id="MDN0076175.1"/>
    </source>
</evidence>
<accession>A0ABT7XR17</accession>
<dbReference type="RefSeq" id="WP_289830833.1">
    <property type="nucleotide sequence ID" value="NZ_JAUEDK010000027.1"/>
</dbReference>
<name>A0ABT7XR17_9NEIS</name>
<dbReference type="PROSITE" id="PS51257">
    <property type="entry name" value="PROKAR_LIPOPROTEIN"/>
    <property type="match status" value="1"/>
</dbReference>
<proteinExistence type="predicted"/>
<gene>
    <name evidence="2" type="ORF">QU481_14915</name>
</gene>
<organism evidence="2 3">
    <name type="scientific">Crenobacter oryzisoli</name>
    <dbReference type="NCBI Taxonomy" id="3056844"/>
    <lineage>
        <taxon>Bacteria</taxon>
        <taxon>Pseudomonadati</taxon>
        <taxon>Pseudomonadota</taxon>
        <taxon>Betaproteobacteria</taxon>
        <taxon>Neisseriales</taxon>
        <taxon>Neisseriaceae</taxon>
        <taxon>Crenobacter</taxon>
    </lineage>
</organism>
<protein>
    <recommendedName>
        <fullName evidence="4">Lipoprotein</fullName>
    </recommendedName>
</protein>
<evidence type="ECO:0000313" key="3">
    <source>
        <dbReference type="Proteomes" id="UP001168540"/>
    </source>
</evidence>
<dbReference type="EMBL" id="JAUEDK010000027">
    <property type="protein sequence ID" value="MDN0076175.1"/>
    <property type="molecule type" value="Genomic_DNA"/>
</dbReference>
<evidence type="ECO:0000256" key="1">
    <source>
        <dbReference type="SAM" id="MobiDB-lite"/>
    </source>
</evidence>
<dbReference type="Proteomes" id="UP001168540">
    <property type="component" value="Unassembled WGS sequence"/>
</dbReference>
<keyword evidence="3" id="KW-1185">Reference proteome</keyword>
<feature type="region of interest" description="Disordered" evidence="1">
    <location>
        <begin position="142"/>
        <end position="171"/>
    </location>
</feature>
<evidence type="ECO:0008006" key="4">
    <source>
        <dbReference type="Google" id="ProtNLM"/>
    </source>
</evidence>
<reference evidence="2" key="1">
    <citation type="submission" date="2023-06" db="EMBL/GenBank/DDBJ databases">
        <authorList>
            <person name="Zhang S."/>
        </authorList>
    </citation>
    <scope>NUCLEOTIDE SEQUENCE</scope>
    <source>
        <strain evidence="2">SG2303</strain>
    </source>
</reference>